<dbReference type="Proteomes" id="UP000501346">
    <property type="component" value="Chromosome ScII"/>
</dbReference>
<sequence>MEELGLKSTFPYEYGSDFTMIRTEMLNTTKNETNILFSNIKSILVIIWKYSFTFLRSFSDSIKLIIDDVVTIGSRNFAERLQIEAKKNNDQEDIWASTIILGVIIGYLISSIKRKNTFPVMPTSSPKTDDCRFKTGETISIVINFNEDCLNNRSDVTEERNYEESTVLHSKESVLSIGRQNMVTLNQSDENFTYDNFDEHDLLTKDYTTEVLTRSPGSNPEFKAVVNGTLLDSANETPFKGIEKSINETMVKVPMGCDVSLSHYGRQYAPGNISIMRSFTARDNTKSVSREIRDICKSFLIIKSQFGDELFLTMFMEKPVFFDNNIPIKITGAYREKRERLDEVIHKDLIRYDEVQNLTRIRNLLRVKSQKICSRRHNSSVPTKKLLVNDKGATSILLWYSNYS</sequence>
<gene>
    <name evidence="1" type="ORF">GRS66_000269</name>
</gene>
<protein>
    <submittedName>
        <fullName evidence="1">Uncharacterized protein</fullName>
    </submittedName>
</protein>
<evidence type="ECO:0000313" key="1">
    <source>
        <dbReference type="EMBL" id="QID78068.1"/>
    </source>
</evidence>
<proteinExistence type="predicted"/>
<dbReference type="AlphaFoldDB" id="A0A6C1DLT9"/>
<accession>A0A6C1DLT9</accession>
<reference evidence="1 2" key="1">
    <citation type="journal article" date="2019" name="BMC Genomics">
        <title>Chromosome level assembly and comparative genome analysis confirm lager-brewing yeasts originated from a single hybridization.</title>
        <authorList>
            <person name="Salazar A.N."/>
            <person name="Gorter de Vries A.R."/>
            <person name="van den Broek M."/>
            <person name="Brouwers N."/>
            <person name="de la Torre Cortes P."/>
            <person name="Kuijpers N.G.A."/>
            <person name="Daran J.G."/>
            <person name="Abeel T."/>
        </authorList>
    </citation>
    <scope>NUCLEOTIDE SEQUENCE [LARGE SCALE GENOMIC DNA]</scope>
    <source>
        <strain evidence="1 2">CBS 1483</strain>
    </source>
</reference>
<dbReference type="EMBL" id="CP048984">
    <property type="protein sequence ID" value="QID78068.1"/>
    <property type="molecule type" value="Genomic_DNA"/>
</dbReference>
<keyword evidence="2" id="KW-1185">Reference proteome</keyword>
<name>A0A6C1DLT9_SACPS</name>
<organism evidence="1 2">
    <name type="scientific">Saccharomyces pastorianus</name>
    <name type="common">Lager yeast</name>
    <name type="synonym">Saccharomyces cerevisiae x Saccharomyces eubayanus</name>
    <dbReference type="NCBI Taxonomy" id="27292"/>
    <lineage>
        <taxon>Eukaryota</taxon>
        <taxon>Fungi</taxon>
        <taxon>Dikarya</taxon>
        <taxon>Ascomycota</taxon>
        <taxon>Saccharomycotina</taxon>
        <taxon>Saccharomycetes</taxon>
        <taxon>Saccharomycetales</taxon>
        <taxon>Saccharomycetaceae</taxon>
        <taxon>Saccharomyces</taxon>
    </lineage>
</organism>
<evidence type="ECO:0000313" key="2">
    <source>
        <dbReference type="Proteomes" id="UP000501346"/>
    </source>
</evidence>
<dbReference type="OrthoDB" id="4065855at2759"/>